<dbReference type="STRING" id="1095630.A0A2J6TD35"/>
<dbReference type="PRINTS" id="PR00420">
    <property type="entry name" value="RNGMNOXGNASE"/>
</dbReference>
<comment type="similarity">
    <text evidence="1">Belongs to the paxM FAD-dependent monooxygenase family.</text>
</comment>
<evidence type="ECO:0000256" key="1">
    <source>
        <dbReference type="ARBA" id="ARBA00007992"/>
    </source>
</evidence>
<gene>
    <name evidence="7" type="ORF">K444DRAFT_560350</name>
</gene>
<reference evidence="7 8" key="1">
    <citation type="submission" date="2016-04" db="EMBL/GenBank/DDBJ databases">
        <title>A degradative enzymes factory behind the ericoid mycorrhizal symbiosis.</title>
        <authorList>
            <consortium name="DOE Joint Genome Institute"/>
            <person name="Martino E."/>
            <person name="Morin E."/>
            <person name="Grelet G."/>
            <person name="Kuo A."/>
            <person name="Kohler A."/>
            <person name="Daghino S."/>
            <person name="Barry K."/>
            <person name="Choi C."/>
            <person name="Cichocki N."/>
            <person name="Clum A."/>
            <person name="Copeland A."/>
            <person name="Hainaut M."/>
            <person name="Haridas S."/>
            <person name="Labutti K."/>
            <person name="Lindquist E."/>
            <person name="Lipzen A."/>
            <person name="Khouja H.-R."/>
            <person name="Murat C."/>
            <person name="Ohm R."/>
            <person name="Olson A."/>
            <person name="Spatafora J."/>
            <person name="Veneault-Fourrey C."/>
            <person name="Henrissat B."/>
            <person name="Grigoriev I."/>
            <person name="Martin F."/>
            <person name="Perotto S."/>
        </authorList>
    </citation>
    <scope>NUCLEOTIDE SEQUENCE [LARGE SCALE GENOMIC DNA]</scope>
    <source>
        <strain evidence="7 8">E</strain>
    </source>
</reference>
<dbReference type="InterPro" id="IPR036188">
    <property type="entry name" value="FAD/NAD-bd_sf"/>
</dbReference>
<keyword evidence="5" id="KW-0503">Monooxygenase</keyword>
<dbReference type="InterPro" id="IPR002938">
    <property type="entry name" value="FAD-bd"/>
</dbReference>
<evidence type="ECO:0000256" key="4">
    <source>
        <dbReference type="ARBA" id="ARBA00023002"/>
    </source>
</evidence>
<dbReference type="EMBL" id="KZ613787">
    <property type="protein sequence ID" value="PMD60945.1"/>
    <property type="molecule type" value="Genomic_DNA"/>
</dbReference>
<dbReference type="Proteomes" id="UP000235371">
    <property type="component" value="Unassembled WGS sequence"/>
</dbReference>
<dbReference type="InterPro" id="IPR050493">
    <property type="entry name" value="FAD-dep_Monooxygenase_BioMet"/>
</dbReference>
<keyword evidence="8" id="KW-1185">Reference proteome</keyword>
<keyword evidence="4" id="KW-0560">Oxidoreductase</keyword>
<feature type="domain" description="FAD-binding" evidence="6">
    <location>
        <begin position="5"/>
        <end position="353"/>
    </location>
</feature>
<organism evidence="7 8">
    <name type="scientific">Hyaloscypha bicolor E</name>
    <dbReference type="NCBI Taxonomy" id="1095630"/>
    <lineage>
        <taxon>Eukaryota</taxon>
        <taxon>Fungi</taxon>
        <taxon>Dikarya</taxon>
        <taxon>Ascomycota</taxon>
        <taxon>Pezizomycotina</taxon>
        <taxon>Leotiomycetes</taxon>
        <taxon>Helotiales</taxon>
        <taxon>Hyaloscyphaceae</taxon>
        <taxon>Hyaloscypha</taxon>
        <taxon>Hyaloscypha bicolor</taxon>
    </lineage>
</organism>
<evidence type="ECO:0000256" key="2">
    <source>
        <dbReference type="ARBA" id="ARBA00022630"/>
    </source>
</evidence>
<evidence type="ECO:0000313" key="7">
    <source>
        <dbReference type="EMBL" id="PMD60945.1"/>
    </source>
</evidence>
<evidence type="ECO:0000256" key="5">
    <source>
        <dbReference type="ARBA" id="ARBA00023033"/>
    </source>
</evidence>
<accession>A0A2J6TD35</accession>
<protein>
    <submittedName>
        <fullName evidence="7">FAD/NAD(P)-binding domain-containing protein</fullName>
    </submittedName>
</protein>
<evidence type="ECO:0000313" key="8">
    <source>
        <dbReference type="Proteomes" id="UP000235371"/>
    </source>
</evidence>
<dbReference type="Pfam" id="PF01494">
    <property type="entry name" value="FAD_binding_3"/>
    <property type="match status" value="1"/>
</dbReference>
<proteinExistence type="inferred from homology"/>
<dbReference type="GeneID" id="36584973"/>
<dbReference type="RefSeq" id="XP_024737849.1">
    <property type="nucleotide sequence ID" value="XM_024876896.1"/>
</dbReference>
<dbReference type="GO" id="GO:0004497">
    <property type="term" value="F:monooxygenase activity"/>
    <property type="evidence" value="ECO:0007669"/>
    <property type="project" value="UniProtKB-KW"/>
</dbReference>
<dbReference type="OrthoDB" id="16820at2759"/>
<evidence type="ECO:0000256" key="3">
    <source>
        <dbReference type="ARBA" id="ARBA00022827"/>
    </source>
</evidence>
<keyword evidence="2" id="KW-0285">Flavoprotein</keyword>
<sequence>MASKFHVIIVGAGIAGLGAAIALADKGHKVTVLERHGQLQTLGSVIGIMPSGTRVLEQYGVLDKVFKICGDRSMMMIYRRWQDGSVLLSQIPSTRENLWGIRGASGKRGDFQHILYEAATERGAIIRFNCQVADVDDEGPSVTLRDGEEIEADLIVAADGINSAIKRVFYPDKRQLFSGIDDYMISVPTTEIRRNPKLAPLLDTANSWWGPTGCVIAGVAGIGEDVEYCMEFCILSEEAGSEGNLVTITNIDKIKGAFKGWDPALIELLNFAEQARTWRLTYTTPDLDWVSKSGRTVLIGDAAHAMLPHAMAGATTALEDGASLAECLARAGHKSEIPKFLQAFEAIRKPRLTYIQNEALGRAKMFHLPDGPAQKARDKMFAANPTMVPPSWDGKHIDNPPDETRRDLGVAYVVGHRAVDLTNRKLDEMCGMESKA</sequence>
<dbReference type="GO" id="GO:0071949">
    <property type="term" value="F:FAD binding"/>
    <property type="evidence" value="ECO:0007669"/>
    <property type="project" value="InterPro"/>
</dbReference>
<dbReference type="PANTHER" id="PTHR13789:SF306">
    <property type="entry name" value="HYDROXYLASE, PUTATIVE-RELATED"/>
    <property type="match status" value="1"/>
</dbReference>
<dbReference type="InParanoid" id="A0A2J6TD35"/>
<evidence type="ECO:0000259" key="6">
    <source>
        <dbReference type="Pfam" id="PF01494"/>
    </source>
</evidence>
<keyword evidence="3" id="KW-0274">FAD</keyword>
<dbReference type="SUPFAM" id="SSF51905">
    <property type="entry name" value="FAD/NAD(P)-binding domain"/>
    <property type="match status" value="1"/>
</dbReference>
<dbReference type="PANTHER" id="PTHR13789">
    <property type="entry name" value="MONOOXYGENASE"/>
    <property type="match status" value="1"/>
</dbReference>
<dbReference type="Gene3D" id="3.50.50.60">
    <property type="entry name" value="FAD/NAD(P)-binding domain"/>
    <property type="match status" value="1"/>
</dbReference>
<dbReference type="AlphaFoldDB" id="A0A2J6TD35"/>
<name>A0A2J6TD35_9HELO</name>